<proteinExistence type="predicted"/>
<dbReference type="EMBL" id="JACIIQ010000003">
    <property type="protein sequence ID" value="MBB5669455.1"/>
    <property type="molecule type" value="Genomic_DNA"/>
</dbReference>
<dbReference type="Proteomes" id="UP000528595">
    <property type="component" value="Unassembled WGS sequence"/>
</dbReference>
<protein>
    <submittedName>
        <fullName evidence="2">Nucleoside-diphosphate-sugar epimerase</fullName>
    </submittedName>
</protein>
<dbReference type="RefSeq" id="WP_024938352.1">
    <property type="nucleotide sequence ID" value="NZ_CP041965.1"/>
</dbReference>
<comment type="caution">
    <text evidence="2">The sequence shown here is derived from an EMBL/GenBank/DDBJ whole genome shotgun (WGS) entry which is preliminary data.</text>
</comment>
<accession>A0AB73GTQ3</accession>
<dbReference type="SUPFAM" id="SSF51735">
    <property type="entry name" value="NAD(P)-binding Rossmann-fold domains"/>
    <property type="match status" value="1"/>
</dbReference>
<gene>
    <name evidence="2" type="ORF">FHR65_000989</name>
</gene>
<sequence>MIVGRGLLASAFDAQAIETLEATLFASGVSNSSEIDPSAYAREQQLLEERLAAARGAFVYFSTCSIEDPDRGSGQYARHKVRMEQLVADRGGRYLILRLPQVVGRTGNPHNLINFLTDRLRSGEPIPMWSGAVRCLIDVEHVAAITMRLLQDGAPEQLRASLAPPEVISMPALVDVMESILGLHARREIVDRTGGTQPDATLMMQVAPTLGIDVSPGYTRRLLEKYHRHDNAN</sequence>
<dbReference type="InterPro" id="IPR001509">
    <property type="entry name" value="Epimerase_deHydtase"/>
</dbReference>
<dbReference type="AlphaFoldDB" id="A0AB73GTQ3"/>
<reference evidence="2" key="1">
    <citation type="submission" date="2020-08" db="EMBL/GenBank/DDBJ databases">
        <title>Studying the diversity of plant-associated saprophytic bacteria and their role in host health and plant-pathogen interactions.</title>
        <authorList>
            <person name="Potnis N."/>
        </authorList>
    </citation>
    <scope>NUCLEOTIDE SEQUENCE</scope>
    <source>
        <strain evidence="2">F21</strain>
    </source>
</reference>
<dbReference type="GeneID" id="67408310"/>
<dbReference type="Gene3D" id="3.40.50.720">
    <property type="entry name" value="NAD(P)-binding Rossmann-like Domain"/>
    <property type="match status" value="1"/>
</dbReference>
<evidence type="ECO:0000259" key="1">
    <source>
        <dbReference type="Pfam" id="PF01370"/>
    </source>
</evidence>
<organism evidence="2">
    <name type="scientific">Xanthomonas arboricola</name>
    <dbReference type="NCBI Taxonomy" id="56448"/>
    <lineage>
        <taxon>Bacteria</taxon>
        <taxon>Pseudomonadati</taxon>
        <taxon>Pseudomonadota</taxon>
        <taxon>Gammaproteobacteria</taxon>
        <taxon>Lysobacterales</taxon>
        <taxon>Lysobacteraceae</taxon>
        <taxon>Xanthomonas</taxon>
    </lineage>
</organism>
<name>A0AB73GTQ3_9XANT</name>
<dbReference type="InterPro" id="IPR036291">
    <property type="entry name" value="NAD(P)-bd_dom_sf"/>
</dbReference>
<feature type="domain" description="NAD-dependent epimerase/dehydratase" evidence="1">
    <location>
        <begin position="57"/>
        <end position="152"/>
    </location>
</feature>
<dbReference type="Pfam" id="PF01370">
    <property type="entry name" value="Epimerase"/>
    <property type="match status" value="1"/>
</dbReference>
<evidence type="ECO:0000313" key="2">
    <source>
        <dbReference type="EMBL" id="MBB5669455.1"/>
    </source>
</evidence>